<name>A0A4Y7PW46_9AGAM</name>
<proteinExistence type="predicted"/>
<dbReference type="STRING" id="50990.A0A4Y7PW46"/>
<dbReference type="AlphaFoldDB" id="A0A4Y7PW46"/>
<organism evidence="1 2">
    <name type="scientific">Rickenella mellea</name>
    <dbReference type="NCBI Taxonomy" id="50990"/>
    <lineage>
        <taxon>Eukaryota</taxon>
        <taxon>Fungi</taxon>
        <taxon>Dikarya</taxon>
        <taxon>Basidiomycota</taxon>
        <taxon>Agaricomycotina</taxon>
        <taxon>Agaricomycetes</taxon>
        <taxon>Hymenochaetales</taxon>
        <taxon>Rickenellaceae</taxon>
        <taxon>Rickenella</taxon>
    </lineage>
</organism>
<dbReference type="Proteomes" id="UP000294933">
    <property type="component" value="Unassembled WGS sequence"/>
</dbReference>
<evidence type="ECO:0000313" key="1">
    <source>
        <dbReference type="EMBL" id="TDL19258.1"/>
    </source>
</evidence>
<sequence length="255" mass="29156">MDDLDALLKLLNRVKARGWTVALAQASEGKDRHKISVENYPPYSEPLITLRQEMEQARVCLKALEDIRCRLKQRLRALRRMGHNMAITGGCQFSLDVSHVSRRLRRISLQTPLLWTRIKESYSESQIREFISRSGRRDLDIGIFTASRIPSSRTEVFLQLVGEYSHRWSSINIVDMASESMMTKLGITNLPRLRYVSHTYDVSFSTWSTPALAHVEGWSCLLPAGSSILMQLTHFELNLSEDAVDIQDLAKSYVT</sequence>
<accession>A0A4Y7PW46</accession>
<dbReference type="VEuPathDB" id="FungiDB:BD410DRAFT_443134"/>
<reference evidence="1 2" key="1">
    <citation type="submission" date="2018-06" db="EMBL/GenBank/DDBJ databases">
        <title>A transcriptomic atlas of mushroom development highlights an independent origin of complex multicellularity.</title>
        <authorList>
            <consortium name="DOE Joint Genome Institute"/>
            <person name="Krizsan K."/>
            <person name="Almasi E."/>
            <person name="Merenyi Z."/>
            <person name="Sahu N."/>
            <person name="Viragh M."/>
            <person name="Koszo T."/>
            <person name="Mondo S."/>
            <person name="Kiss B."/>
            <person name="Balint B."/>
            <person name="Kues U."/>
            <person name="Barry K."/>
            <person name="Hegedus J.C."/>
            <person name="Henrissat B."/>
            <person name="Johnson J."/>
            <person name="Lipzen A."/>
            <person name="Ohm R."/>
            <person name="Nagy I."/>
            <person name="Pangilinan J."/>
            <person name="Yan J."/>
            <person name="Xiong Y."/>
            <person name="Grigoriev I.V."/>
            <person name="Hibbett D.S."/>
            <person name="Nagy L.G."/>
        </authorList>
    </citation>
    <scope>NUCLEOTIDE SEQUENCE [LARGE SCALE GENOMIC DNA]</scope>
    <source>
        <strain evidence="1 2">SZMC22713</strain>
    </source>
</reference>
<dbReference type="EMBL" id="ML170198">
    <property type="protein sequence ID" value="TDL19258.1"/>
    <property type="molecule type" value="Genomic_DNA"/>
</dbReference>
<gene>
    <name evidence="1" type="ORF">BD410DRAFT_443134</name>
</gene>
<dbReference type="OrthoDB" id="3365698at2759"/>
<keyword evidence="2" id="KW-1185">Reference proteome</keyword>
<evidence type="ECO:0000313" key="2">
    <source>
        <dbReference type="Proteomes" id="UP000294933"/>
    </source>
</evidence>
<protein>
    <submittedName>
        <fullName evidence="1">Uncharacterized protein</fullName>
    </submittedName>
</protein>